<accession>A0A917SBL1</accession>
<dbReference type="AlphaFoldDB" id="A0A917SBL1"/>
<evidence type="ECO:0000313" key="2">
    <source>
        <dbReference type="Proteomes" id="UP000613840"/>
    </source>
</evidence>
<organism evidence="1 2">
    <name type="scientific">Microlunatus endophyticus</name>
    <dbReference type="NCBI Taxonomy" id="1716077"/>
    <lineage>
        <taxon>Bacteria</taxon>
        <taxon>Bacillati</taxon>
        <taxon>Actinomycetota</taxon>
        <taxon>Actinomycetes</taxon>
        <taxon>Propionibacteriales</taxon>
        <taxon>Propionibacteriaceae</taxon>
        <taxon>Microlunatus</taxon>
    </lineage>
</organism>
<evidence type="ECO:0000313" key="1">
    <source>
        <dbReference type="EMBL" id="GGL70489.1"/>
    </source>
</evidence>
<reference evidence="1" key="1">
    <citation type="journal article" date="2014" name="Int. J. Syst. Evol. Microbiol.">
        <title>Complete genome sequence of Corynebacterium casei LMG S-19264T (=DSM 44701T), isolated from a smear-ripened cheese.</title>
        <authorList>
            <consortium name="US DOE Joint Genome Institute (JGI-PGF)"/>
            <person name="Walter F."/>
            <person name="Albersmeier A."/>
            <person name="Kalinowski J."/>
            <person name="Ruckert C."/>
        </authorList>
    </citation>
    <scope>NUCLEOTIDE SEQUENCE</scope>
    <source>
        <strain evidence="1">CGMCC 4.7306</strain>
    </source>
</reference>
<proteinExistence type="predicted"/>
<keyword evidence="2" id="KW-1185">Reference proteome</keyword>
<protein>
    <submittedName>
        <fullName evidence="1">Uncharacterized protein</fullName>
    </submittedName>
</protein>
<sequence length="173" mass="19464">MVVVTVPLPQYGVVANEPDHAEIGQLVDDAIREHFAGRKIVARGLSVDDHPNHTVDDLINIILTTGTDRYDPNRTGDRYANISGKHIDLFGFRRTVTPRMNLFANLSWGFYHGSIEVRGHPTRLDIVTVYDASQLRAVLHQYEGRSDRKRDGFRFADPHHAADAVLGVVKLDR</sequence>
<name>A0A917SBL1_9ACTN</name>
<dbReference type="EMBL" id="BMMZ01000008">
    <property type="protein sequence ID" value="GGL70489.1"/>
    <property type="molecule type" value="Genomic_DNA"/>
</dbReference>
<dbReference type="Proteomes" id="UP000613840">
    <property type="component" value="Unassembled WGS sequence"/>
</dbReference>
<dbReference type="RefSeq" id="WP_188896308.1">
    <property type="nucleotide sequence ID" value="NZ_BMMZ01000008.1"/>
</dbReference>
<gene>
    <name evidence="1" type="ORF">GCM10011575_31190</name>
</gene>
<reference evidence="1" key="2">
    <citation type="submission" date="2020-09" db="EMBL/GenBank/DDBJ databases">
        <authorList>
            <person name="Sun Q."/>
            <person name="Zhou Y."/>
        </authorList>
    </citation>
    <scope>NUCLEOTIDE SEQUENCE</scope>
    <source>
        <strain evidence="1">CGMCC 4.7306</strain>
    </source>
</reference>
<comment type="caution">
    <text evidence="1">The sequence shown here is derived from an EMBL/GenBank/DDBJ whole genome shotgun (WGS) entry which is preliminary data.</text>
</comment>